<organism evidence="1 2">
    <name type="scientific">Erwinia phage Midgardsormr38</name>
    <dbReference type="NCBI Taxonomy" id="2663326"/>
    <lineage>
        <taxon>Viruses</taxon>
        <taxon>Duplodnaviria</taxon>
        <taxon>Heunggongvirae</taxon>
        <taxon>Uroviricota</taxon>
        <taxon>Caudoviricetes</taxon>
        <taxon>Midgardsormrvirus</taxon>
        <taxon>Midgardsormrvirus midgardsormr38</taxon>
    </lineage>
</organism>
<reference evidence="1 2" key="1">
    <citation type="submission" date="2019-10" db="EMBL/GenBank/DDBJ databases">
        <title>Complete genome sequence of Erwinia phage Midgardsormr38.</title>
        <authorList>
            <person name="Dislers A."/>
            <person name="Zrelovs N."/>
            <person name="Kazaks A."/>
        </authorList>
    </citation>
    <scope>NUCLEOTIDE SEQUENCE [LARGE SCALE GENOMIC DNA]</scope>
</reference>
<keyword evidence="2" id="KW-1185">Reference proteome</keyword>
<evidence type="ECO:0000313" key="1">
    <source>
        <dbReference type="EMBL" id="QGF22032.1"/>
    </source>
</evidence>
<dbReference type="SUPFAM" id="SSF46785">
    <property type="entry name" value="Winged helix' DNA-binding domain"/>
    <property type="match status" value="1"/>
</dbReference>
<accession>A0A5Q2F4M8</accession>
<dbReference type="RefSeq" id="YP_010667161.1">
    <property type="nucleotide sequence ID" value="NC_070949.1"/>
</dbReference>
<protein>
    <submittedName>
        <fullName evidence="1">MarR family transcriptional regulator</fullName>
    </submittedName>
</protein>
<sequence>MSKMQTAIIDQLSTGKWMTSNEIAELAGLPRPYTRVTLATMTRDGLIIKKDDPERLGKVLYKKTDLPCGFGVSQAMAAFDKCLQAVRQ</sequence>
<dbReference type="Proteomes" id="UP000349651">
    <property type="component" value="Segment"/>
</dbReference>
<dbReference type="GeneID" id="77943273"/>
<proteinExistence type="predicted"/>
<dbReference type="InterPro" id="IPR036390">
    <property type="entry name" value="WH_DNA-bd_sf"/>
</dbReference>
<evidence type="ECO:0000313" key="2">
    <source>
        <dbReference type="Proteomes" id="UP000349651"/>
    </source>
</evidence>
<dbReference type="InterPro" id="IPR036388">
    <property type="entry name" value="WH-like_DNA-bd_sf"/>
</dbReference>
<dbReference type="EMBL" id="MN602881">
    <property type="protein sequence ID" value="QGF22032.1"/>
    <property type="molecule type" value="Genomic_DNA"/>
</dbReference>
<dbReference type="Gene3D" id="1.10.10.10">
    <property type="entry name" value="Winged helix-like DNA-binding domain superfamily/Winged helix DNA-binding domain"/>
    <property type="match status" value="1"/>
</dbReference>
<name>A0A5Q2F4M8_9CAUD</name>
<dbReference type="KEGG" id="vg:77943273"/>